<evidence type="ECO:0000256" key="4">
    <source>
        <dbReference type="ARBA" id="ARBA00022837"/>
    </source>
</evidence>
<dbReference type="EMBL" id="JBHUDZ010000018">
    <property type="protein sequence ID" value="MFD1605321.1"/>
    <property type="molecule type" value="Genomic_DNA"/>
</dbReference>
<accession>A0ABW4HIM4</accession>
<dbReference type="InterPro" id="IPR017850">
    <property type="entry name" value="Alkaline_phosphatase_core_sf"/>
</dbReference>
<keyword evidence="8" id="KW-1185">Reference proteome</keyword>
<evidence type="ECO:0000259" key="6">
    <source>
        <dbReference type="Pfam" id="PF00884"/>
    </source>
</evidence>
<dbReference type="Proteomes" id="UP001597138">
    <property type="component" value="Unassembled WGS sequence"/>
</dbReference>
<protein>
    <submittedName>
        <fullName evidence="7">Arylsulfatase</fullName>
        <ecNumber evidence="7">3.1.6.-</ecNumber>
    </submittedName>
</protein>
<evidence type="ECO:0000256" key="2">
    <source>
        <dbReference type="ARBA" id="ARBA00022723"/>
    </source>
</evidence>
<proteinExistence type="inferred from homology"/>
<gene>
    <name evidence="7" type="ORF">ACFSC2_21475</name>
</gene>
<sequence>MKVQIKLLLLLFLCNTINSNAQEILPFRPTPTASQAGRTIDESVYKNRTVQSHLPKDAPNILIILIDDAGPGLPDTYGGEVHTPNLTKVANNGVSYNRFHSTAMCSPTRSSLLTGRNHTRIGNGQITELANDWDGFSGVIPKTSATVAEVLKQYGYSTSAFGKWHNTPGAQTSQAGPFEFWPIGYGFEYFYGFLSGETSQYEPTLVKNTTFVKLPKTAEEGYSLSDDLADNAIEWIQNHQAIHPEQPFLMYWAPGAAHGPHQVPKQWIDKYKGKFDDGWDKYRERVFEKQKKLGYIPSNAKLTPRPDNLAAWNAIPESEKPFQRKLMEVYAGFAEQADYDAGRVIDELEKMGIKDNTLIFYIWGDNGSSAEGINGSISELLTQNQIPSKIEDHIKTANELGGLDVLGSPKADNMYHAGWAWAGSTPFKGTKLLGAYFGGTRQPLAISWPKKIKIDKTPHAQFHHVNDVVPTIYEAIGIKTPNIVNGYNQDPFDGVSMLYSFNDGKAKDQKHTQFFDIMGSRAIYHDGWMASTFGPRVPWLTITPGLAAWTPDKDKWELYNLDDDFSQADDLSAKNPEKLNALKELFLIESAKNNNLPIGGGLYLALHPEALPINPATEFNYTGNITRLPEVVAPKIATVANTITIDAEVPKDANGVLLALGGYSGGLSIYVKDGILYYEYNMMEIDRSIIKGNTKIPEGKAKIVIDLNTTKHSQYAHLNSAKVNISVNGKVYATGNVPILVNLGFTVYECLDIGTDLGSPISEAYFEKAPFAFNGKINNVNIRYKKK</sequence>
<dbReference type="Pfam" id="PF00884">
    <property type="entry name" value="Sulfatase"/>
    <property type="match status" value="1"/>
</dbReference>
<dbReference type="InterPro" id="IPR050738">
    <property type="entry name" value="Sulfatase"/>
</dbReference>
<dbReference type="RefSeq" id="WP_379813143.1">
    <property type="nucleotide sequence ID" value="NZ_JBHUDZ010000018.1"/>
</dbReference>
<name>A0ABW4HIM4_9FLAO</name>
<dbReference type="PANTHER" id="PTHR42693:SF43">
    <property type="entry name" value="BLL2667 PROTEIN"/>
    <property type="match status" value="1"/>
</dbReference>
<dbReference type="Gene3D" id="3.30.1120.10">
    <property type="match status" value="1"/>
</dbReference>
<keyword evidence="5" id="KW-0732">Signal</keyword>
<dbReference type="PANTHER" id="PTHR42693">
    <property type="entry name" value="ARYLSULFATASE FAMILY MEMBER"/>
    <property type="match status" value="1"/>
</dbReference>
<evidence type="ECO:0000256" key="3">
    <source>
        <dbReference type="ARBA" id="ARBA00022801"/>
    </source>
</evidence>
<dbReference type="Gene3D" id="3.40.720.10">
    <property type="entry name" value="Alkaline Phosphatase, subunit A"/>
    <property type="match status" value="1"/>
</dbReference>
<dbReference type="SUPFAM" id="SSF53649">
    <property type="entry name" value="Alkaline phosphatase-like"/>
    <property type="match status" value="1"/>
</dbReference>
<evidence type="ECO:0000256" key="5">
    <source>
        <dbReference type="SAM" id="SignalP"/>
    </source>
</evidence>
<keyword evidence="4" id="KW-0106">Calcium</keyword>
<evidence type="ECO:0000256" key="1">
    <source>
        <dbReference type="ARBA" id="ARBA00008779"/>
    </source>
</evidence>
<dbReference type="InterPro" id="IPR024607">
    <property type="entry name" value="Sulfatase_CS"/>
</dbReference>
<feature type="domain" description="Sulfatase N-terminal" evidence="6">
    <location>
        <begin position="59"/>
        <end position="478"/>
    </location>
</feature>
<evidence type="ECO:0000313" key="8">
    <source>
        <dbReference type="Proteomes" id="UP001597138"/>
    </source>
</evidence>
<comment type="similarity">
    <text evidence="1">Belongs to the sulfatase family.</text>
</comment>
<dbReference type="InterPro" id="IPR000917">
    <property type="entry name" value="Sulfatase_N"/>
</dbReference>
<feature type="signal peptide" evidence="5">
    <location>
        <begin position="1"/>
        <end position="21"/>
    </location>
</feature>
<evidence type="ECO:0000313" key="7">
    <source>
        <dbReference type="EMBL" id="MFD1605321.1"/>
    </source>
</evidence>
<dbReference type="EC" id="3.1.6.-" evidence="7"/>
<dbReference type="CDD" id="cd16025">
    <property type="entry name" value="PAS_like"/>
    <property type="match status" value="1"/>
</dbReference>
<keyword evidence="2" id="KW-0479">Metal-binding</keyword>
<reference evidence="8" key="1">
    <citation type="journal article" date="2019" name="Int. J. Syst. Evol. Microbiol.">
        <title>The Global Catalogue of Microorganisms (GCM) 10K type strain sequencing project: providing services to taxonomists for standard genome sequencing and annotation.</title>
        <authorList>
            <consortium name="The Broad Institute Genomics Platform"/>
            <consortium name="The Broad Institute Genome Sequencing Center for Infectious Disease"/>
            <person name="Wu L."/>
            <person name="Ma J."/>
        </authorList>
    </citation>
    <scope>NUCLEOTIDE SEQUENCE [LARGE SCALE GENOMIC DNA]</scope>
    <source>
        <strain evidence="8">CCUG 70865</strain>
    </source>
</reference>
<keyword evidence="3 7" id="KW-0378">Hydrolase</keyword>
<dbReference type="PROSITE" id="PS00523">
    <property type="entry name" value="SULFATASE_1"/>
    <property type="match status" value="1"/>
</dbReference>
<dbReference type="GO" id="GO:0016787">
    <property type="term" value="F:hydrolase activity"/>
    <property type="evidence" value="ECO:0007669"/>
    <property type="project" value="UniProtKB-KW"/>
</dbReference>
<feature type="chain" id="PRO_5046047382" evidence="5">
    <location>
        <begin position="22"/>
        <end position="787"/>
    </location>
</feature>
<organism evidence="7 8">
    <name type="scientific">Flavobacterium artemisiae</name>
    <dbReference type="NCBI Taxonomy" id="2126556"/>
    <lineage>
        <taxon>Bacteria</taxon>
        <taxon>Pseudomonadati</taxon>
        <taxon>Bacteroidota</taxon>
        <taxon>Flavobacteriia</taxon>
        <taxon>Flavobacteriales</taxon>
        <taxon>Flavobacteriaceae</taxon>
        <taxon>Flavobacterium</taxon>
    </lineage>
</organism>
<comment type="caution">
    <text evidence="7">The sequence shown here is derived from an EMBL/GenBank/DDBJ whole genome shotgun (WGS) entry which is preliminary data.</text>
</comment>